<evidence type="ECO:0008006" key="4">
    <source>
        <dbReference type="Google" id="ProtNLM"/>
    </source>
</evidence>
<proteinExistence type="predicted"/>
<dbReference type="PANTHER" id="PTHR42994:SF1">
    <property type="entry name" value="PEPTIDASE T"/>
    <property type="match status" value="1"/>
</dbReference>
<dbReference type="PANTHER" id="PTHR42994">
    <property type="entry name" value="PEPTIDASE T"/>
    <property type="match status" value="1"/>
</dbReference>
<evidence type="ECO:0000313" key="3">
    <source>
        <dbReference type="Proteomes" id="UP001500187"/>
    </source>
</evidence>
<name>A0ABP9BNX4_9MICC</name>
<sequence>MATMKNLGVEPLPLAMRVGTDGSWLSAQGIFTPNFFTGAHNFHSIYEFLPMPSFEKSCLMVQELMKHEG</sequence>
<dbReference type="Gene3D" id="3.40.630.10">
    <property type="entry name" value="Zn peptidases"/>
    <property type="match status" value="1"/>
</dbReference>
<dbReference type="SUPFAM" id="SSF53187">
    <property type="entry name" value="Zn-dependent exopeptidases"/>
    <property type="match status" value="1"/>
</dbReference>
<comment type="cofactor">
    <cofactor evidence="1">
        <name>Zn(2+)</name>
        <dbReference type="ChEBI" id="CHEBI:29105"/>
    </cofactor>
</comment>
<organism evidence="2 3">
    <name type="scientific">Rothia endophytica</name>
    <dbReference type="NCBI Taxonomy" id="1324766"/>
    <lineage>
        <taxon>Bacteria</taxon>
        <taxon>Bacillati</taxon>
        <taxon>Actinomycetota</taxon>
        <taxon>Actinomycetes</taxon>
        <taxon>Micrococcales</taxon>
        <taxon>Micrococcaceae</taxon>
        <taxon>Rothia</taxon>
    </lineage>
</organism>
<dbReference type="Proteomes" id="UP001500187">
    <property type="component" value="Unassembled WGS sequence"/>
</dbReference>
<evidence type="ECO:0000256" key="1">
    <source>
        <dbReference type="ARBA" id="ARBA00001947"/>
    </source>
</evidence>
<keyword evidence="3" id="KW-1185">Reference proteome</keyword>
<accession>A0ABP9BNX4</accession>
<protein>
    <recommendedName>
        <fullName evidence="4">Peptidase T</fullName>
    </recommendedName>
</protein>
<reference evidence="3" key="1">
    <citation type="journal article" date="2019" name="Int. J. Syst. Evol. Microbiol.">
        <title>The Global Catalogue of Microorganisms (GCM) 10K type strain sequencing project: providing services to taxonomists for standard genome sequencing and annotation.</title>
        <authorList>
            <consortium name="The Broad Institute Genomics Platform"/>
            <consortium name="The Broad Institute Genome Sequencing Center for Infectious Disease"/>
            <person name="Wu L."/>
            <person name="Ma J."/>
        </authorList>
    </citation>
    <scope>NUCLEOTIDE SEQUENCE [LARGE SCALE GENOMIC DNA]</scope>
    <source>
        <strain evidence="3">JCM 18541</strain>
    </source>
</reference>
<evidence type="ECO:0000313" key="2">
    <source>
        <dbReference type="EMBL" id="GAA4798363.1"/>
    </source>
</evidence>
<gene>
    <name evidence="2" type="ORF">GCM10023352_17610</name>
</gene>
<dbReference type="EMBL" id="BAABKP010000004">
    <property type="protein sequence ID" value="GAA4798363.1"/>
    <property type="molecule type" value="Genomic_DNA"/>
</dbReference>
<comment type="caution">
    <text evidence="2">The sequence shown here is derived from an EMBL/GenBank/DDBJ whole genome shotgun (WGS) entry which is preliminary data.</text>
</comment>